<dbReference type="Proteomes" id="UP000006362">
    <property type="component" value="Chromosome"/>
</dbReference>
<keyword evidence="5 6" id="KW-0949">S-adenosyl-L-methionine</keyword>
<proteinExistence type="inferred from homology"/>
<dbReference type="Pfam" id="PF02527">
    <property type="entry name" value="GidB"/>
    <property type="match status" value="1"/>
</dbReference>
<evidence type="ECO:0000256" key="6">
    <source>
        <dbReference type="HAMAP-Rule" id="MF_00074"/>
    </source>
</evidence>
<feature type="binding site" evidence="6">
    <location>
        <begin position="130"/>
        <end position="131"/>
    </location>
    <ligand>
        <name>S-adenosyl-L-methionine</name>
        <dbReference type="ChEBI" id="CHEBI:59789"/>
    </ligand>
</feature>
<protein>
    <recommendedName>
        <fullName evidence="6">Ribosomal RNA small subunit methyltransferase G</fullName>
        <ecNumber evidence="6">2.1.1.-</ecNumber>
    </recommendedName>
    <alternativeName>
        <fullName evidence="6">16S rRNA 7-methylguanosine methyltransferase</fullName>
        <shortName evidence="6">16S rRNA m7G methyltransferase</shortName>
    </alternativeName>
</protein>
<dbReference type="InterPro" id="IPR003682">
    <property type="entry name" value="rRNA_ssu_MeTfrase_G"/>
</dbReference>
<dbReference type="HAMAP" id="MF_00074">
    <property type="entry name" value="16SrRNA_methyltr_G"/>
    <property type="match status" value="1"/>
</dbReference>
<evidence type="ECO:0000256" key="5">
    <source>
        <dbReference type="ARBA" id="ARBA00022691"/>
    </source>
</evidence>
<dbReference type="PANTHER" id="PTHR31760">
    <property type="entry name" value="S-ADENOSYL-L-METHIONINE-DEPENDENT METHYLTRANSFERASES SUPERFAMILY PROTEIN"/>
    <property type="match status" value="1"/>
</dbReference>
<comment type="subcellular location">
    <subcellularLocation>
        <location evidence="6">Cytoplasm</location>
    </subcellularLocation>
</comment>
<evidence type="ECO:0000313" key="8">
    <source>
        <dbReference type="Proteomes" id="UP000006362"/>
    </source>
</evidence>
<evidence type="ECO:0000313" key="7">
    <source>
        <dbReference type="EMBL" id="ADU97625.1"/>
    </source>
</evidence>
<dbReference type="GO" id="GO:0070043">
    <property type="term" value="F:rRNA (guanine-N7-)-methyltransferase activity"/>
    <property type="evidence" value="ECO:0007669"/>
    <property type="project" value="UniProtKB-UniRule"/>
</dbReference>
<comment type="caution">
    <text evidence="6">Lacks conserved residue(s) required for the propagation of feature annotation.</text>
</comment>
<evidence type="ECO:0000256" key="3">
    <source>
        <dbReference type="ARBA" id="ARBA00022603"/>
    </source>
</evidence>
<dbReference type="eggNOG" id="COG0357">
    <property type="taxonomic scope" value="Bacteria"/>
</dbReference>
<dbReference type="HOGENOM" id="CLU_065341_2_1_0"/>
<keyword evidence="4 6" id="KW-0808">Transferase</keyword>
<name>E8T5H1_THEA1</name>
<sequence>MKRLRELCTLNGIELKEEHYQKLELFKELLKKWGRRINLTSLLDDTQIEEKHLFDSLLGLKAFKEAGINVENASICDVGSGGGFPGVPLAVALENADFTLVEPRKKRCVFLEEVKRRLNLKNVKVACSRIEDVSGPFNLLTMRAVEDPEGAVKITEHLLKEGAVLCIYRGKERFQKSIPGYKIREITVEPKGVNFTRRFLFIEKQPQG</sequence>
<feature type="binding site" evidence="6">
    <location>
        <position position="79"/>
    </location>
    <ligand>
        <name>S-adenosyl-L-methionine</name>
        <dbReference type="ChEBI" id="CHEBI:59789"/>
    </ligand>
</feature>
<dbReference type="KEGG" id="tam:Theam_1669"/>
<dbReference type="STRING" id="648996.Theam_1669"/>
<gene>
    <name evidence="6" type="primary">rsmG</name>
    <name evidence="7" type="ordered locus">Theam_1669</name>
</gene>
<dbReference type="PIRSF" id="PIRSF003078">
    <property type="entry name" value="GidB"/>
    <property type="match status" value="1"/>
</dbReference>
<reference evidence="7" key="1">
    <citation type="submission" date="2011-01" db="EMBL/GenBank/DDBJ databases">
        <title>Complete sequence of chromosome of Thermovibrio ammonificans HB-1.</title>
        <authorList>
            <consortium name="US DOE Joint Genome Institute"/>
            <person name="Lucas S."/>
            <person name="Copeland A."/>
            <person name="Lapidus A."/>
            <person name="Cheng J.-F."/>
            <person name="Goodwin L."/>
            <person name="Pitluck S."/>
            <person name="Davenport K."/>
            <person name="Detter J.C."/>
            <person name="Han C."/>
            <person name="Tapia R."/>
            <person name="Land M."/>
            <person name="Hauser L."/>
            <person name="Kyrpides N."/>
            <person name="Ivanova N."/>
            <person name="Ovchinnikova G."/>
            <person name="Vetriani C."/>
            <person name="Woyke T."/>
        </authorList>
    </citation>
    <scope>NUCLEOTIDE SEQUENCE [LARGE SCALE GENOMIC DNA]</scope>
    <source>
        <strain evidence="7">HB-1</strain>
    </source>
</reference>
<evidence type="ECO:0000256" key="4">
    <source>
        <dbReference type="ARBA" id="ARBA00022679"/>
    </source>
</evidence>
<organism evidence="7 8">
    <name type="scientific">Thermovibrio ammonificans (strain DSM 15698 / JCM 12110 / HB-1)</name>
    <dbReference type="NCBI Taxonomy" id="648996"/>
    <lineage>
        <taxon>Bacteria</taxon>
        <taxon>Pseudomonadati</taxon>
        <taxon>Aquificota</taxon>
        <taxon>Aquificia</taxon>
        <taxon>Desulfurobacteriales</taxon>
        <taxon>Desulfurobacteriaceae</taxon>
        <taxon>Thermovibrio</taxon>
    </lineage>
</organism>
<dbReference type="PANTHER" id="PTHR31760:SF0">
    <property type="entry name" value="S-ADENOSYL-L-METHIONINE-DEPENDENT METHYLTRANSFERASES SUPERFAMILY PROTEIN"/>
    <property type="match status" value="1"/>
</dbReference>
<dbReference type="EMBL" id="CP002444">
    <property type="protein sequence ID" value="ADU97625.1"/>
    <property type="molecule type" value="Genomic_DNA"/>
</dbReference>
<keyword evidence="2 6" id="KW-0698">rRNA processing</keyword>
<evidence type="ECO:0000256" key="2">
    <source>
        <dbReference type="ARBA" id="ARBA00022552"/>
    </source>
</evidence>
<keyword evidence="8" id="KW-1185">Reference proteome</keyword>
<dbReference type="AlphaFoldDB" id="E8T5H1"/>
<dbReference type="RefSeq" id="WP_013538410.1">
    <property type="nucleotide sequence ID" value="NC_014926.1"/>
</dbReference>
<dbReference type="GO" id="GO:0005829">
    <property type="term" value="C:cytosol"/>
    <property type="evidence" value="ECO:0007669"/>
    <property type="project" value="TreeGrafter"/>
</dbReference>
<dbReference type="NCBIfam" id="TIGR00138">
    <property type="entry name" value="rsmG_gidB"/>
    <property type="match status" value="1"/>
</dbReference>
<evidence type="ECO:0000256" key="1">
    <source>
        <dbReference type="ARBA" id="ARBA00022490"/>
    </source>
</evidence>
<keyword evidence="3 6" id="KW-0489">Methyltransferase</keyword>
<accession>E8T5H1</accession>
<comment type="function">
    <text evidence="6">Specifically methylates the N7 position of a guanine in 16S rRNA.</text>
</comment>
<dbReference type="Gene3D" id="3.40.50.150">
    <property type="entry name" value="Vaccinia Virus protein VP39"/>
    <property type="match status" value="1"/>
</dbReference>
<dbReference type="OrthoDB" id="9808773at2"/>
<comment type="similarity">
    <text evidence="6">Belongs to the methyltransferase superfamily. RNA methyltransferase RsmG family.</text>
</comment>
<keyword evidence="1 6" id="KW-0963">Cytoplasm</keyword>
<dbReference type="EC" id="2.1.1.-" evidence="6"/>
<dbReference type="SUPFAM" id="SSF53335">
    <property type="entry name" value="S-adenosyl-L-methionine-dependent methyltransferases"/>
    <property type="match status" value="1"/>
</dbReference>
<feature type="binding site" evidence="6">
    <location>
        <position position="143"/>
    </location>
    <ligand>
        <name>S-adenosyl-L-methionine</name>
        <dbReference type="ChEBI" id="CHEBI:59789"/>
    </ligand>
</feature>
<dbReference type="InterPro" id="IPR029063">
    <property type="entry name" value="SAM-dependent_MTases_sf"/>
</dbReference>
<dbReference type="CDD" id="cd02440">
    <property type="entry name" value="AdoMet_MTases"/>
    <property type="match status" value="1"/>
</dbReference>
<feature type="binding site" evidence="6">
    <location>
        <position position="84"/>
    </location>
    <ligand>
        <name>S-adenosyl-L-methionine</name>
        <dbReference type="ChEBI" id="CHEBI:59789"/>
    </ligand>
</feature>